<proteinExistence type="predicted"/>
<dbReference type="Proteomes" id="UP001652680">
    <property type="component" value="Unassembled WGS sequence"/>
</dbReference>
<dbReference type="OrthoDB" id="550575at2759"/>
<reference evidence="2" key="1">
    <citation type="journal article" date="2021" name="Elife">
        <title>Highly contiguous assemblies of 101 drosophilid genomes.</title>
        <authorList>
            <person name="Kim B.Y."/>
            <person name="Wang J.R."/>
            <person name="Miller D.E."/>
            <person name="Barmina O."/>
            <person name="Delaney E."/>
            <person name="Thompson A."/>
            <person name="Comeault A.A."/>
            <person name="Peede D."/>
            <person name="D'Agostino E.R."/>
            <person name="Pelaez J."/>
            <person name="Aguilar J.M."/>
            <person name="Haji D."/>
            <person name="Matsunaga T."/>
            <person name="Armstrong E.E."/>
            <person name="Zych M."/>
            <person name="Ogawa Y."/>
            <person name="Stamenkovic-Radak M."/>
            <person name="Jelic M."/>
            <person name="Veselinovic M.S."/>
            <person name="Tanaskovic M."/>
            <person name="Eric P."/>
            <person name="Gao J.J."/>
            <person name="Katoh T.K."/>
            <person name="Toda M.J."/>
            <person name="Watabe H."/>
            <person name="Watada M."/>
            <person name="Davis J.S."/>
            <person name="Moyle L.C."/>
            <person name="Manoli G."/>
            <person name="Bertolini E."/>
            <person name="Kostal V."/>
            <person name="Hawley R.S."/>
            <person name="Takahashi A."/>
            <person name="Jones C.D."/>
            <person name="Price D.K."/>
            <person name="Whiteman N."/>
            <person name="Kopp A."/>
            <person name="Matute D.R."/>
            <person name="Petrov D.A."/>
        </authorList>
    </citation>
    <scope>NUCLEOTIDE SEQUENCE [LARGE SCALE GENOMIC DNA]</scope>
</reference>
<reference evidence="3 4" key="2">
    <citation type="submission" date="2025-04" db="UniProtKB">
        <authorList>
            <consortium name="RefSeq"/>
        </authorList>
    </citation>
    <scope>IDENTIFICATION</scope>
</reference>
<dbReference type="EnsemblMetazoa" id="XM_017125202.1">
    <property type="protein sequence ID" value="XP_016980691.1"/>
    <property type="gene ID" value="LOC108045780"/>
</dbReference>
<evidence type="ECO:0000313" key="1">
    <source>
        <dbReference type="EnsemblMetazoa" id="XP_016980691.1"/>
    </source>
</evidence>
<dbReference type="InterPro" id="IPR032675">
    <property type="entry name" value="LRR_dom_sf"/>
</dbReference>
<organism evidence="3">
    <name type="scientific">Drosophila rhopaloa</name>
    <name type="common">Fruit fly</name>
    <dbReference type="NCBI Taxonomy" id="1041015"/>
    <lineage>
        <taxon>Eukaryota</taxon>
        <taxon>Metazoa</taxon>
        <taxon>Ecdysozoa</taxon>
        <taxon>Arthropoda</taxon>
        <taxon>Hexapoda</taxon>
        <taxon>Insecta</taxon>
        <taxon>Pterygota</taxon>
        <taxon>Neoptera</taxon>
        <taxon>Endopterygota</taxon>
        <taxon>Diptera</taxon>
        <taxon>Brachycera</taxon>
        <taxon>Muscomorpha</taxon>
        <taxon>Ephydroidea</taxon>
        <taxon>Drosophilidae</taxon>
        <taxon>Drosophila</taxon>
        <taxon>Sophophora</taxon>
    </lineage>
</organism>
<dbReference type="EnsemblMetazoa" id="XM_017125209.2">
    <property type="protein sequence ID" value="XP_016980698.1"/>
    <property type="gene ID" value="LOC108045780"/>
</dbReference>
<evidence type="ECO:0000313" key="2">
    <source>
        <dbReference type="Proteomes" id="UP001652680"/>
    </source>
</evidence>
<dbReference type="RefSeq" id="XP_016980698.1">
    <property type="nucleotide sequence ID" value="XM_017125209.1"/>
</dbReference>
<dbReference type="OMA" id="KWRTSRA"/>
<dbReference type="RefSeq" id="XP_016980691.1">
    <property type="nucleotide sequence ID" value="XM_017125202.1"/>
</dbReference>
<keyword evidence="2" id="KW-1185">Reference proteome</keyword>
<dbReference type="GeneID" id="108045780"/>
<sequence length="459" mass="53965">MAAEPIPQILRLNDDCLDEIFDRLQDLPTEVSLARTCQRLRHICLAKWRTSRAYEQLDLDKWRELLPNYEDLVYFLTQIRPHIKEMCVSSCLCALLKDLDEMHIAELPLVASFYYDPEDVDCYPSNRSIRKLAQLLPGLRKLRLTTPIDGRYLSHFQHLQELHLYEDQHKAYELQQEYLDEVCHKLHDLRVLDIRTYDMISKLQLGNCVQSLKNLSVLKLNLATLKPILPAVLQLPSLRQLVVLLDNEWHISPLVSPDSYDHKIREVCEFYEIMERKAKNIVGFAVDGYYMPLEPGWDEKLSIWTHRRLKRLAICSWTHSADYLERYSCMADLQLLCLRNWNHLSDDILVRFVELCPRLEHLDVSYCRDLTPKFLPRALSVLKRREPYKQKTGFGRSPPLLLYYDLSGFEDFVDKANLKSSPEYRGYIVFTADFPVGSERGLSFVDRGYQFEFDCPLNL</sequence>
<evidence type="ECO:0000313" key="3">
    <source>
        <dbReference type="RefSeq" id="XP_016980691.1"/>
    </source>
</evidence>
<dbReference type="Gene3D" id="3.80.10.10">
    <property type="entry name" value="Ribonuclease Inhibitor"/>
    <property type="match status" value="1"/>
</dbReference>
<dbReference type="AlphaFoldDB" id="A0A6P4F5R2"/>
<evidence type="ECO:0000313" key="4">
    <source>
        <dbReference type="RefSeq" id="XP_016980698.1"/>
    </source>
</evidence>
<reference evidence="1" key="3">
    <citation type="submission" date="2025-05" db="UniProtKB">
        <authorList>
            <consortium name="EnsemblMetazoa"/>
        </authorList>
    </citation>
    <scope>IDENTIFICATION</scope>
</reference>
<name>A0A6P4F5R2_DRORH</name>
<gene>
    <name evidence="3 4" type="primary">LOC108045780</name>
    <name evidence="1" type="synonym">108045780</name>
</gene>
<accession>A0A6P4F5R2</accession>
<dbReference type="SUPFAM" id="SSF52047">
    <property type="entry name" value="RNI-like"/>
    <property type="match status" value="1"/>
</dbReference>
<protein>
    <submittedName>
        <fullName evidence="3 4">Uncharacterized protein LOC108045780</fullName>
    </submittedName>
</protein>